<dbReference type="AlphaFoldDB" id="A0A8H9YZH9"/>
<dbReference type="EMBL" id="CP077084">
    <property type="protein sequence ID" value="QXH81188.1"/>
    <property type="molecule type" value="Genomic_DNA"/>
</dbReference>
<dbReference type="RefSeq" id="WP_139113199.1">
    <property type="nucleotide sequence ID" value="NZ_CP077084.1"/>
</dbReference>
<sequence>MRKSLAMLLCWALFPLTAWSALGIGDFTLGMSRQQVLDTLKPYFAQVNREYNLSYSVPMPYYRALEPNHPYSLGDVPIYVVGAYFDDADRLKQLSISFNTTDVERVKRQVPLMQKAQLVPDTDGRHEVFLTDGELIYRVSNVFDWTTVEIADKATSALNIETRAHYDKIDRARRAKSK</sequence>
<evidence type="ECO:0000313" key="2">
    <source>
        <dbReference type="EMBL" id="MBC3296742.1"/>
    </source>
</evidence>
<dbReference type="Proteomes" id="UP000615613">
    <property type="component" value="Chromosome"/>
</dbReference>
<organism evidence="2">
    <name type="scientific">Pseudomonas tritici</name>
    <dbReference type="NCBI Taxonomy" id="2745518"/>
    <lineage>
        <taxon>Bacteria</taxon>
        <taxon>Pseudomonadati</taxon>
        <taxon>Pseudomonadota</taxon>
        <taxon>Gammaproteobacteria</taxon>
        <taxon>Pseudomonadales</taxon>
        <taxon>Pseudomonadaceae</taxon>
        <taxon>Pseudomonas</taxon>
    </lineage>
</organism>
<protein>
    <submittedName>
        <fullName evidence="2">Uncharacterized protein</fullName>
    </submittedName>
</protein>
<evidence type="ECO:0000313" key="3">
    <source>
        <dbReference type="EMBL" id="QXH81188.1"/>
    </source>
</evidence>
<reference evidence="3" key="2">
    <citation type="submission" date="2021-06" db="EMBL/GenBank/DDBJ databases">
        <title>Updating the genus Pseudomonas: Description of 43 new species and partition of the Pseudomonas putida group.</title>
        <authorList>
            <person name="Girard L."/>
            <person name="Lood C."/>
            <person name="Vandamme P."/>
            <person name="Rokni-Zadeh H."/>
            <person name="van Noort V."/>
            <person name="Hofte M."/>
            <person name="Lavigne R."/>
            <person name="De Mot R."/>
        </authorList>
    </citation>
    <scope>NUCLEOTIDE SEQUENCE</scope>
    <source>
        <strain evidence="3">SWRI145</strain>
    </source>
</reference>
<feature type="signal peptide" evidence="1">
    <location>
        <begin position="1"/>
        <end position="20"/>
    </location>
</feature>
<evidence type="ECO:0000256" key="1">
    <source>
        <dbReference type="SAM" id="SignalP"/>
    </source>
</evidence>
<gene>
    <name evidence="3" type="ORF">HU722_0014110</name>
    <name evidence="2" type="ORF">HU722_34955</name>
</gene>
<reference evidence="2" key="1">
    <citation type="journal article" date="2020" name="Microorganisms">
        <title>Reliable Identification of Environmental Pseudomonas Isolates Using the rpoD Gene.</title>
        <authorList>
            <consortium name="The Broad Institute Genome Sequencing Platform"/>
            <person name="Girard L."/>
            <person name="Lood C."/>
            <person name="Rokni-Zadeh H."/>
            <person name="van Noort V."/>
            <person name="Lavigne R."/>
            <person name="De Mot R."/>
        </authorList>
    </citation>
    <scope>NUCLEOTIDE SEQUENCE [LARGE SCALE GENOMIC DNA]</scope>
    <source>
        <strain evidence="2">SWRI145</strain>
    </source>
</reference>
<proteinExistence type="predicted"/>
<accession>A0A8H9YZH9</accession>
<dbReference type="EMBL" id="JABWQF010000028">
    <property type="protein sequence ID" value="MBC3296742.1"/>
    <property type="molecule type" value="Genomic_DNA"/>
</dbReference>
<name>A0A8H9YZH9_9PSED</name>
<keyword evidence="4" id="KW-1185">Reference proteome</keyword>
<keyword evidence="1" id="KW-0732">Signal</keyword>
<feature type="chain" id="PRO_5044691575" evidence="1">
    <location>
        <begin position="21"/>
        <end position="178"/>
    </location>
</feature>
<evidence type="ECO:0000313" key="4">
    <source>
        <dbReference type="Proteomes" id="UP000615613"/>
    </source>
</evidence>
<dbReference type="KEGG" id="ptrt:HU722_0014110"/>